<dbReference type="Proteomes" id="UP000614811">
    <property type="component" value="Unassembled WGS sequence"/>
</dbReference>
<comment type="similarity">
    <text evidence="2">Belongs to the outer membrane factor (OMF) (TC 1.B.17) family.</text>
</comment>
<feature type="chain" id="PRO_5037242208" evidence="8">
    <location>
        <begin position="28"/>
        <end position="445"/>
    </location>
</feature>
<dbReference type="GO" id="GO:0015288">
    <property type="term" value="F:porin activity"/>
    <property type="evidence" value="ECO:0007669"/>
    <property type="project" value="TreeGrafter"/>
</dbReference>
<keyword evidence="10" id="KW-1185">Reference proteome</keyword>
<dbReference type="InterPro" id="IPR051906">
    <property type="entry name" value="TolC-like"/>
</dbReference>
<evidence type="ECO:0000256" key="6">
    <source>
        <dbReference type="ARBA" id="ARBA00023136"/>
    </source>
</evidence>
<keyword evidence="8" id="KW-0732">Signal</keyword>
<comment type="caution">
    <text evidence="9">The sequence shown here is derived from an EMBL/GenBank/DDBJ whole genome shotgun (WGS) entry which is preliminary data.</text>
</comment>
<dbReference type="EMBL" id="BMXA01000001">
    <property type="protein sequence ID" value="GHA00524.1"/>
    <property type="molecule type" value="Genomic_DNA"/>
</dbReference>
<accession>A0A918RIW7</accession>
<keyword evidence="4" id="KW-1134">Transmembrane beta strand</keyword>
<sequence length="445" mass="49189">MGTTCSFVRHGAIALVSSFAVISSASAGPLESAIASELARELENSAQTYQHQAMEARVKAARADLFPAVKLKGIEARRHESVRAVESSLIRDGENTFDNSRFTASISQPIFDKEIYGQIAEAKAYTKFSQDALALEKSEIAETFLTAYLAIAKGKELRESYGRSVSLLAQEKQRATKKLEANLITVRELNSINAMLLNTQKNREFYNSTTARSRSYLDSRLVGGAEAVPVIDSRSNFAGLAAPSEPVTGGAMMDADVISLRTDIELLNARESTERAKRLPKVSLVAQYEYDDAAETVFGGPNQIEDYEVGIQLEWKLFRGGQSRHKISEINALRNAKQARLNKMLATAEGGLELQVSAFEQAKRRLELEQEVMRYREELNSASDSAYQAGKEGLMDYIGAQLQLEDSRRAVISAKYDLLDQYVRMHSLAATLLDQAVPEIDGYFN</sequence>
<dbReference type="GO" id="GO:0009279">
    <property type="term" value="C:cell outer membrane"/>
    <property type="evidence" value="ECO:0007669"/>
    <property type="project" value="UniProtKB-SubCell"/>
</dbReference>
<keyword evidence="6" id="KW-0472">Membrane</keyword>
<reference evidence="9" key="2">
    <citation type="submission" date="2020-09" db="EMBL/GenBank/DDBJ databases">
        <authorList>
            <person name="Sun Q."/>
            <person name="Kim S."/>
        </authorList>
    </citation>
    <scope>NUCLEOTIDE SEQUENCE</scope>
    <source>
        <strain evidence="9">KCTC 12711</strain>
    </source>
</reference>
<dbReference type="GO" id="GO:1990281">
    <property type="term" value="C:efflux pump complex"/>
    <property type="evidence" value="ECO:0007669"/>
    <property type="project" value="TreeGrafter"/>
</dbReference>
<proteinExistence type="inferred from homology"/>
<evidence type="ECO:0000256" key="2">
    <source>
        <dbReference type="ARBA" id="ARBA00007613"/>
    </source>
</evidence>
<dbReference type="Gene3D" id="1.20.1600.10">
    <property type="entry name" value="Outer membrane efflux proteins (OEP)"/>
    <property type="match status" value="1"/>
</dbReference>
<evidence type="ECO:0000256" key="5">
    <source>
        <dbReference type="ARBA" id="ARBA00022692"/>
    </source>
</evidence>
<dbReference type="PANTHER" id="PTHR30026">
    <property type="entry name" value="OUTER MEMBRANE PROTEIN TOLC"/>
    <property type="match status" value="1"/>
</dbReference>
<gene>
    <name evidence="9" type="primary">czcC</name>
    <name evidence="9" type="ORF">GCM10008090_06690</name>
</gene>
<keyword evidence="5" id="KW-0812">Transmembrane</keyword>
<dbReference type="RefSeq" id="WP_189398576.1">
    <property type="nucleotide sequence ID" value="NZ_BMXA01000001.1"/>
</dbReference>
<protein>
    <submittedName>
        <fullName evidence="9">RND transporter</fullName>
    </submittedName>
</protein>
<dbReference type="AlphaFoldDB" id="A0A918RIW7"/>
<comment type="subcellular location">
    <subcellularLocation>
        <location evidence="1">Cell outer membrane</location>
    </subcellularLocation>
</comment>
<organism evidence="9 10">
    <name type="scientific">Arenicella chitinivorans</name>
    <dbReference type="NCBI Taxonomy" id="1329800"/>
    <lineage>
        <taxon>Bacteria</taxon>
        <taxon>Pseudomonadati</taxon>
        <taxon>Pseudomonadota</taxon>
        <taxon>Gammaproteobacteria</taxon>
        <taxon>Arenicellales</taxon>
        <taxon>Arenicellaceae</taxon>
        <taxon>Arenicella</taxon>
    </lineage>
</organism>
<feature type="signal peptide" evidence="8">
    <location>
        <begin position="1"/>
        <end position="27"/>
    </location>
</feature>
<evidence type="ECO:0000256" key="8">
    <source>
        <dbReference type="SAM" id="SignalP"/>
    </source>
</evidence>
<dbReference type="PANTHER" id="PTHR30026:SF20">
    <property type="entry name" value="OUTER MEMBRANE PROTEIN TOLC"/>
    <property type="match status" value="1"/>
</dbReference>
<dbReference type="GO" id="GO:0015562">
    <property type="term" value="F:efflux transmembrane transporter activity"/>
    <property type="evidence" value="ECO:0007669"/>
    <property type="project" value="InterPro"/>
</dbReference>
<dbReference type="SUPFAM" id="SSF56954">
    <property type="entry name" value="Outer membrane efflux proteins (OEP)"/>
    <property type="match status" value="1"/>
</dbReference>
<keyword evidence="3" id="KW-0813">Transport</keyword>
<evidence type="ECO:0000256" key="4">
    <source>
        <dbReference type="ARBA" id="ARBA00022452"/>
    </source>
</evidence>
<dbReference type="InterPro" id="IPR003423">
    <property type="entry name" value="OMP_efflux"/>
</dbReference>
<evidence type="ECO:0000256" key="3">
    <source>
        <dbReference type="ARBA" id="ARBA00022448"/>
    </source>
</evidence>
<evidence type="ECO:0000256" key="7">
    <source>
        <dbReference type="ARBA" id="ARBA00023237"/>
    </source>
</evidence>
<name>A0A918RIW7_9GAMM</name>
<keyword evidence="7" id="KW-0998">Cell outer membrane</keyword>
<reference evidence="9" key="1">
    <citation type="journal article" date="2014" name="Int. J. Syst. Evol. Microbiol.">
        <title>Complete genome sequence of Corynebacterium casei LMG S-19264T (=DSM 44701T), isolated from a smear-ripened cheese.</title>
        <authorList>
            <consortium name="US DOE Joint Genome Institute (JGI-PGF)"/>
            <person name="Walter F."/>
            <person name="Albersmeier A."/>
            <person name="Kalinowski J."/>
            <person name="Ruckert C."/>
        </authorList>
    </citation>
    <scope>NUCLEOTIDE SEQUENCE</scope>
    <source>
        <strain evidence="9">KCTC 12711</strain>
    </source>
</reference>
<evidence type="ECO:0000313" key="9">
    <source>
        <dbReference type="EMBL" id="GHA00524.1"/>
    </source>
</evidence>
<evidence type="ECO:0000313" key="10">
    <source>
        <dbReference type="Proteomes" id="UP000614811"/>
    </source>
</evidence>
<dbReference type="Pfam" id="PF02321">
    <property type="entry name" value="OEP"/>
    <property type="match status" value="1"/>
</dbReference>
<evidence type="ECO:0000256" key="1">
    <source>
        <dbReference type="ARBA" id="ARBA00004442"/>
    </source>
</evidence>